<evidence type="ECO:0000256" key="11">
    <source>
        <dbReference type="ARBA" id="ARBA00023310"/>
    </source>
</evidence>
<dbReference type="SUPFAM" id="SSF81573">
    <property type="entry name" value="F1F0 ATP synthase subunit B, membrane domain"/>
    <property type="match status" value="1"/>
</dbReference>
<keyword evidence="8 16" id="KW-1133">Transmembrane helix</keyword>
<dbReference type="InterPro" id="IPR028987">
    <property type="entry name" value="ATP_synth_B-like_membr_sf"/>
</dbReference>
<keyword evidence="20" id="KW-1185">Reference proteome</keyword>
<evidence type="ECO:0000313" key="20">
    <source>
        <dbReference type="Proteomes" id="UP000826722"/>
    </source>
</evidence>
<comment type="function">
    <text evidence="12 16">F(1)F(0) ATP synthase produces ATP from ADP in the presence of a proton or sodium gradient. F-type ATPases consist of two structural domains, F(1) containing the extramembraneous catalytic core and F(0) containing the membrane proton channel, linked together by a central stalk and a peripheral stalk. During catalysis, ATP synthesis in the catalytic domain of F(1) is coupled via a rotary mechanism of the central stalk subunits to proton translocation.</text>
</comment>
<evidence type="ECO:0000256" key="4">
    <source>
        <dbReference type="ARBA" id="ARBA00022519"/>
    </source>
</evidence>
<keyword evidence="18" id="KW-0175">Coiled coil</keyword>
<evidence type="ECO:0000256" key="8">
    <source>
        <dbReference type="ARBA" id="ARBA00022989"/>
    </source>
</evidence>
<dbReference type="GO" id="GO:0005886">
    <property type="term" value="C:plasma membrane"/>
    <property type="evidence" value="ECO:0007669"/>
    <property type="project" value="UniProtKB-SubCell"/>
</dbReference>
<feature type="transmembrane region" description="Helical" evidence="16">
    <location>
        <begin position="6"/>
        <end position="26"/>
    </location>
</feature>
<evidence type="ECO:0000256" key="6">
    <source>
        <dbReference type="ARBA" id="ARBA00022692"/>
    </source>
</evidence>
<accession>A0A8D5JMX8</accession>
<keyword evidence="4" id="KW-0997">Cell inner membrane</keyword>
<dbReference type="Proteomes" id="UP000826722">
    <property type="component" value="Chromosome"/>
</dbReference>
<evidence type="ECO:0000256" key="2">
    <source>
        <dbReference type="ARBA" id="ARBA00022448"/>
    </source>
</evidence>
<dbReference type="PANTHER" id="PTHR33445">
    <property type="entry name" value="ATP SYNTHASE SUBUNIT B', CHLOROPLASTIC"/>
    <property type="match status" value="1"/>
</dbReference>
<dbReference type="InterPro" id="IPR002146">
    <property type="entry name" value="ATP_synth_b/b'su_bac/chlpt"/>
</dbReference>
<dbReference type="CDD" id="cd06503">
    <property type="entry name" value="ATP-synt_Fo_b"/>
    <property type="match status" value="1"/>
</dbReference>
<comment type="function">
    <text evidence="13">Component of the F(0) channel, it forms part of the peripheral stalk, linking F(1) to F(0). The b'-subunit is a diverged and duplicated form of b found in plants and photosynthetic bacteria.</text>
</comment>
<comment type="subcellular location">
    <subcellularLocation>
        <location evidence="16">Cell membrane</location>
        <topology evidence="16">Single-pass membrane protein</topology>
    </subcellularLocation>
    <subcellularLocation>
        <location evidence="15">Endomembrane system</location>
        <topology evidence="15">Single-pass membrane protein</topology>
    </subcellularLocation>
</comment>
<evidence type="ECO:0000256" key="7">
    <source>
        <dbReference type="ARBA" id="ARBA00022781"/>
    </source>
</evidence>
<keyword evidence="6 16" id="KW-0812">Transmembrane</keyword>
<keyword evidence="10 16" id="KW-0472">Membrane</keyword>
<feature type="coiled-coil region" evidence="18">
    <location>
        <begin position="54"/>
        <end position="89"/>
    </location>
</feature>
<dbReference type="EMBL" id="AP024110">
    <property type="protein sequence ID" value="BCM26305.1"/>
    <property type="molecule type" value="Genomic_DNA"/>
</dbReference>
<dbReference type="GO" id="GO:0046933">
    <property type="term" value="F:proton-transporting ATP synthase activity, rotational mechanism"/>
    <property type="evidence" value="ECO:0007669"/>
    <property type="project" value="UniProtKB-UniRule"/>
</dbReference>
<dbReference type="Gene3D" id="1.20.5.620">
    <property type="entry name" value="F1F0 ATP synthase subunit B, membrane domain"/>
    <property type="match status" value="1"/>
</dbReference>
<reference evidence="19" key="1">
    <citation type="journal article" date="2021" name="Arch. Microbiol.">
        <title>Methyloradius palustris gen. nov., sp. nov., a methanol-oxidizing bacterium isolated from snow.</title>
        <authorList>
            <person name="Miyadera T."/>
            <person name="Kojima H."/>
            <person name="Fukui M."/>
        </authorList>
    </citation>
    <scope>NUCLEOTIDE SEQUENCE</scope>
    <source>
        <strain evidence="19">Zm11</strain>
    </source>
</reference>
<evidence type="ECO:0000256" key="18">
    <source>
        <dbReference type="SAM" id="Coils"/>
    </source>
</evidence>
<evidence type="ECO:0000256" key="15">
    <source>
        <dbReference type="ARBA" id="ARBA00037847"/>
    </source>
</evidence>
<evidence type="ECO:0000256" key="1">
    <source>
        <dbReference type="ARBA" id="ARBA00005513"/>
    </source>
</evidence>
<dbReference type="InterPro" id="IPR050059">
    <property type="entry name" value="ATP_synthase_B_chain"/>
</dbReference>
<dbReference type="AlphaFoldDB" id="A0A8D5JMX8"/>
<dbReference type="GO" id="GO:0045259">
    <property type="term" value="C:proton-transporting ATP synthase complex"/>
    <property type="evidence" value="ECO:0007669"/>
    <property type="project" value="UniProtKB-KW"/>
</dbReference>
<evidence type="ECO:0000256" key="14">
    <source>
        <dbReference type="ARBA" id="ARBA00026054"/>
    </source>
</evidence>
<comment type="subunit">
    <text evidence="16">F-type ATPases have 2 components, F(1) - the catalytic core - and F(0) - the membrane proton channel. F(1) has five subunits: alpha(3), beta(3), gamma(1), delta(1), epsilon(1). F(0) has three main subunits: a(1), b(2) and c(10-14). The alpha and beta chains form an alternating ring which encloses part of the gamma chain. F(1) is attached to F(0) by a central stalk formed by the gamma and epsilon chains, while a peripheral stalk is formed by the delta and b chains.</text>
</comment>
<keyword evidence="3 16" id="KW-1003">Cell membrane</keyword>
<dbReference type="PANTHER" id="PTHR33445:SF1">
    <property type="entry name" value="ATP SYNTHASE SUBUNIT B"/>
    <property type="match status" value="1"/>
</dbReference>
<proteinExistence type="inferred from homology"/>
<evidence type="ECO:0000256" key="3">
    <source>
        <dbReference type="ARBA" id="ARBA00022475"/>
    </source>
</evidence>
<dbReference type="KEGG" id="mpau:ZMTM_25640"/>
<evidence type="ECO:0000256" key="9">
    <source>
        <dbReference type="ARBA" id="ARBA00023065"/>
    </source>
</evidence>
<gene>
    <name evidence="16 19" type="primary">atpF</name>
    <name evidence="19" type="ORF">ZMTM_25640</name>
</gene>
<dbReference type="Pfam" id="PF00430">
    <property type="entry name" value="ATP-synt_B"/>
    <property type="match status" value="1"/>
</dbReference>
<dbReference type="FunFam" id="1.20.5.620:FF:000001">
    <property type="entry name" value="ATP synthase subunit b"/>
    <property type="match status" value="1"/>
</dbReference>
<dbReference type="GO" id="GO:0046961">
    <property type="term" value="F:proton-transporting ATPase activity, rotational mechanism"/>
    <property type="evidence" value="ECO:0007669"/>
    <property type="project" value="TreeGrafter"/>
</dbReference>
<keyword evidence="5 16" id="KW-0138">CF(0)</keyword>
<dbReference type="NCBIfam" id="NF004411">
    <property type="entry name" value="PRK05759.1-2"/>
    <property type="match status" value="1"/>
</dbReference>
<organism evidence="19 20">
    <name type="scientific">Methyloradius palustris</name>
    <dbReference type="NCBI Taxonomy" id="2778876"/>
    <lineage>
        <taxon>Bacteria</taxon>
        <taxon>Pseudomonadati</taxon>
        <taxon>Pseudomonadota</taxon>
        <taxon>Betaproteobacteria</taxon>
        <taxon>Nitrosomonadales</taxon>
        <taxon>Methylophilaceae</taxon>
        <taxon>Methyloradius</taxon>
    </lineage>
</organism>
<keyword evidence="7 16" id="KW-0375">Hydrogen ion transport</keyword>
<keyword evidence="9 16" id="KW-0406">Ion transport</keyword>
<protein>
    <recommendedName>
        <fullName evidence="16">ATP synthase subunit b</fullName>
    </recommendedName>
    <alternativeName>
        <fullName evidence="16">ATP synthase F(0) sector subunit b</fullName>
    </alternativeName>
    <alternativeName>
        <fullName evidence="16">ATPase subunit I</fullName>
    </alternativeName>
    <alternativeName>
        <fullName evidence="16">F-type ATPase subunit b</fullName>
        <shortName evidence="16">F-ATPase subunit b</shortName>
    </alternativeName>
</protein>
<evidence type="ECO:0000313" key="19">
    <source>
        <dbReference type="EMBL" id="BCM26305.1"/>
    </source>
</evidence>
<dbReference type="NCBIfam" id="TIGR01144">
    <property type="entry name" value="ATP_synt_b"/>
    <property type="match status" value="1"/>
</dbReference>
<evidence type="ECO:0000256" key="17">
    <source>
        <dbReference type="RuleBase" id="RU003848"/>
    </source>
</evidence>
<keyword evidence="2 16" id="KW-0813">Transport</keyword>
<evidence type="ECO:0000256" key="5">
    <source>
        <dbReference type="ARBA" id="ARBA00022547"/>
    </source>
</evidence>
<evidence type="ECO:0000256" key="13">
    <source>
        <dbReference type="ARBA" id="ARBA00025614"/>
    </source>
</evidence>
<comment type="subunit">
    <text evidence="14">F-type ATPases have 2 components, F(1) - the catalytic core - and F(0) - the membrane proton channel. F(1) has five subunits: alpha(3), beta(3), gamma(1), delta(1), epsilon(1). F(0) has four main subunits: a(1), b(2) and c(10-14). The alpha and beta chains form an alternating ring which encloses part of the gamma chain. F(1) is attached to F(0) by a central stalk formed by the gamma and epsilon chains, while a peripheral stalk is formed by the delta and b chains.</text>
</comment>
<dbReference type="GO" id="GO:0012505">
    <property type="term" value="C:endomembrane system"/>
    <property type="evidence" value="ECO:0007669"/>
    <property type="project" value="UniProtKB-SubCell"/>
</dbReference>
<keyword evidence="11 16" id="KW-0066">ATP synthesis</keyword>
<name>A0A8D5JMX8_9PROT</name>
<evidence type="ECO:0000256" key="16">
    <source>
        <dbReference type="HAMAP-Rule" id="MF_01398"/>
    </source>
</evidence>
<comment type="similarity">
    <text evidence="1 16 17">Belongs to the ATPase B chain family.</text>
</comment>
<dbReference type="RefSeq" id="WP_221764313.1">
    <property type="nucleotide sequence ID" value="NZ_AP024110.1"/>
</dbReference>
<sequence length="156" mass="16888">MDIGFTLVAQAIAFFVLIMFTTKFVWPPLMNAIEARQKEIADGLAAGERGKTELEQASKKSSEAITEAKQLASQIIAQAEKRATDLIEEAKGNAKSEADRIIGSAKAEIDQEVNRAKEGLRQQVSALAIAGAEKILRKEIDAKAHAEILDAIAKEL</sequence>
<evidence type="ECO:0000256" key="12">
    <source>
        <dbReference type="ARBA" id="ARBA00025198"/>
    </source>
</evidence>
<dbReference type="InterPro" id="IPR005864">
    <property type="entry name" value="ATP_synth_F0_bsu_bac"/>
</dbReference>
<dbReference type="HAMAP" id="MF_01398">
    <property type="entry name" value="ATP_synth_b_bprime"/>
    <property type="match status" value="1"/>
</dbReference>
<evidence type="ECO:0000256" key="10">
    <source>
        <dbReference type="ARBA" id="ARBA00023136"/>
    </source>
</evidence>